<dbReference type="AlphaFoldDB" id="A0A8J7RJM8"/>
<dbReference type="Gene3D" id="2.40.10.230">
    <property type="entry name" value="Probable tRNA pseudouridine synthase domain"/>
    <property type="match status" value="1"/>
</dbReference>
<evidence type="ECO:0000313" key="1">
    <source>
        <dbReference type="EMBL" id="MBP2202106.1"/>
    </source>
</evidence>
<accession>A0A8J7RJM8</accession>
<gene>
    <name evidence="1" type="ORF">J3E07_001547</name>
</gene>
<evidence type="ECO:0000313" key="2">
    <source>
        <dbReference type="Proteomes" id="UP000740329"/>
    </source>
</evidence>
<organism evidence="1 2">
    <name type="scientific">Methanococcus voltae</name>
    <dbReference type="NCBI Taxonomy" id="2188"/>
    <lineage>
        <taxon>Archaea</taxon>
        <taxon>Methanobacteriati</taxon>
        <taxon>Methanobacteriota</taxon>
        <taxon>Methanomada group</taxon>
        <taxon>Methanococci</taxon>
        <taxon>Methanococcales</taxon>
        <taxon>Methanococcaceae</taxon>
        <taxon>Methanococcus</taxon>
    </lineage>
</organism>
<comment type="caution">
    <text evidence="1">The sequence shown here is derived from an EMBL/GenBank/DDBJ whole genome shotgun (WGS) entry which is preliminary data.</text>
</comment>
<dbReference type="InterPro" id="IPR009000">
    <property type="entry name" value="Transl_B-barrel_sf"/>
</dbReference>
<sequence length="94" mass="10676">MEKIELLHETPKGKLIGLGKNQIPIGSIVGITENKKFLKIGIIYDIFGPITRPYVKIIPDDDAKAELALKNKYVSIKPRNNSKKTYRNKKARKN</sequence>
<dbReference type="Proteomes" id="UP000740329">
    <property type="component" value="Unassembled WGS sequence"/>
</dbReference>
<dbReference type="InterPro" id="IPR038664">
    <property type="entry name" value="Gar1/Naf1_Cbf5-bd_sf"/>
</dbReference>
<proteinExistence type="predicted"/>
<reference evidence="1" key="1">
    <citation type="submission" date="2021-03" db="EMBL/GenBank/DDBJ databases">
        <title>Genomic Encyclopedia of Type Strains, Phase IV (KMG-V): Genome sequencing to study the core and pangenomes of soil and plant-associated prokaryotes.</title>
        <authorList>
            <person name="Whitman W."/>
        </authorList>
    </citation>
    <scope>NUCLEOTIDE SEQUENCE</scope>
    <source>
        <strain evidence="1">C4</strain>
    </source>
</reference>
<dbReference type="RefSeq" id="WP_310572600.1">
    <property type="nucleotide sequence ID" value="NZ_JAGGMU010000007.1"/>
</dbReference>
<protein>
    <submittedName>
        <fullName evidence="1">RNA-binding protein</fullName>
    </submittedName>
</protein>
<dbReference type="SUPFAM" id="SSF50447">
    <property type="entry name" value="Translation proteins"/>
    <property type="match status" value="1"/>
</dbReference>
<name>A0A8J7RJM8_METVO</name>
<dbReference type="EMBL" id="JAGGMV010000006">
    <property type="protein sequence ID" value="MBP2202106.1"/>
    <property type="molecule type" value="Genomic_DNA"/>
</dbReference>
<dbReference type="NCBIfam" id="NF009632">
    <property type="entry name" value="PRK13149.2-3"/>
    <property type="match status" value="1"/>
</dbReference>